<evidence type="ECO:0000256" key="26">
    <source>
        <dbReference type="ARBA" id="ARBA00043825"/>
    </source>
</evidence>
<evidence type="ECO:0000256" key="33">
    <source>
        <dbReference type="ARBA" id="ARBA00048500"/>
    </source>
</evidence>
<comment type="catalytic activity">
    <reaction evidence="31">
        <text>N(omega),N(omega)-dimethyl-L-arginine + glyoxylate = 5-(3,3-dimethylguanidino)-2-oxopentanoate + glycine</text>
        <dbReference type="Rhea" id="RHEA:77311"/>
        <dbReference type="ChEBI" id="CHEBI:36655"/>
        <dbReference type="ChEBI" id="CHEBI:57305"/>
        <dbReference type="ChEBI" id="CHEBI:58326"/>
        <dbReference type="ChEBI" id="CHEBI:197301"/>
    </reaction>
</comment>
<evidence type="ECO:0000256" key="10">
    <source>
        <dbReference type="ARBA" id="ARBA00023128"/>
    </source>
</evidence>
<evidence type="ECO:0000256" key="36">
    <source>
        <dbReference type="ARBA" id="ARBA00048916"/>
    </source>
</evidence>
<dbReference type="InterPro" id="IPR015424">
    <property type="entry name" value="PyrdxlP-dep_Trfase"/>
</dbReference>
<gene>
    <name evidence="40" type="ORF">CLUMA_CG011122</name>
</gene>
<evidence type="ECO:0000256" key="6">
    <source>
        <dbReference type="ARBA" id="ARBA00022576"/>
    </source>
</evidence>
<dbReference type="Pfam" id="PF00202">
    <property type="entry name" value="Aminotran_3"/>
    <property type="match status" value="1"/>
</dbReference>
<evidence type="ECO:0000256" key="24">
    <source>
        <dbReference type="ARBA" id="ARBA00043777"/>
    </source>
</evidence>
<evidence type="ECO:0000256" key="35">
    <source>
        <dbReference type="ARBA" id="ARBA00048760"/>
    </source>
</evidence>
<comment type="subcellular location">
    <subcellularLocation>
        <location evidence="2">Mitochondrion</location>
    </subcellularLocation>
</comment>
<evidence type="ECO:0000256" key="29">
    <source>
        <dbReference type="ARBA" id="ARBA00044257"/>
    </source>
</evidence>
<evidence type="ECO:0000256" key="14">
    <source>
        <dbReference type="ARBA" id="ARBA00041662"/>
    </source>
</evidence>
<comment type="catalytic activity">
    <reaction evidence="25">
        <text>N(omega),N('omega)-dimethyl-L-arginine + pyruvate = 5-(3,3'-dimethylguanidino)-2-oxopentanoate + L-alanine</text>
        <dbReference type="Rhea" id="RHEA:77307"/>
        <dbReference type="ChEBI" id="CHEBI:15361"/>
        <dbReference type="ChEBI" id="CHEBI:57972"/>
        <dbReference type="ChEBI" id="CHEBI:197308"/>
        <dbReference type="ChEBI" id="CHEBI:197310"/>
    </reaction>
</comment>
<comment type="catalytic activity">
    <reaction evidence="32">
        <text>L-ornithine + glyoxylate = 5-amino-2-oxopentanoate + glycine</text>
        <dbReference type="Rhea" id="RHEA:77331"/>
        <dbReference type="ChEBI" id="CHEBI:36655"/>
        <dbReference type="ChEBI" id="CHEBI:46911"/>
        <dbReference type="ChEBI" id="CHEBI:57305"/>
        <dbReference type="ChEBI" id="CHEBI:58802"/>
    </reaction>
</comment>
<keyword evidence="9" id="KW-0809">Transit peptide</keyword>
<dbReference type="STRING" id="568069.A0A1J1IBT4"/>
<evidence type="ECO:0000256" key="11">
    <source>
        <dbReference type="ARBA" id="ARBA00033660"/>
    </source>
</evidence>
<dbReference type="Gene3D" id="3.40.640.10">
    <property type="entry name" value="Type I PLP-dependent aspartate aminotransferase-like (Major domain)"/>
    <property type="match status" value="1"/>
</dbReference>
<keyword evidence="7" id="KW-0808">Transferase</keyword>
<evidence type="ECO:0000256" key="3">
    <source>
        <dbReference type="ARBA" id="ARBA00008954"/>
    </source>
</evidence>
<evidence type="ECO:0000256" key="32">
    <source>
        <dbReference type="ARBA" id="ARBA00048264"/>
    </source>
</evidence>
<evidence type="ECO:0000256" key="9">
    <source>
        <dbReference type="ARBA" id="ARBA00022946"/>
    </source>
</evidence>
<evidence type="ECO:0000256" key="19">
    <source>
        <dbReference type="ARBA" id="ARBA00043679"/>
    </source>
</evidence>
<comment type="catalytic activity">
    <reaction evidence="21">
        <text>N(omega),N(omega)-dimethyl-L-arginine + oxaloacetate = 5-(3,3-dimethylguanidino)-2-oxopentanoate + L-aspartate</text>
        <dbReference type="Rhea" id="RHEA:77343"/>
        <dbReference type="ChEBI" id="CHEBI:16452"/>
        <dbReference type="ChEBI" id="CHEBI:29991"/>
        <dbReference type="ChEBI" id="CHEBI:58326"/>
        <dbReference type="ChEBI" id="CHEBI:197301"/>
    </reaction>
</comment>
<evidence type="ECO:0000256" key="18">
    <source>
        <dbReference type="ARBA" id="ARBA00043669"/>
    </source>
</evidence>
<dbReference type="PIRSF" id="PIRSF000521">
    <property type="entry name" value="Transaminase_4ab_Lys_Orn"/>
    <property type="match status" value="1"/>
</dbReference>
<dbReference type="AlphaFoldDB" id="A0A1J1IBT4"/>
<evidence type="ECO:0000256" key="16">
    <source>
        <dbReference type="ARBA" id="ARBA00042611"/>
    </source>
</evidence>
<dbReference type="InterPro" id="IPR049704">
    <property type="entry name" value="Aminotrans_3_PPA_site"/>
</dbReference>
<comment type="subunit">
    <text evidence="4">Homotetramer.</text>
</comment>
<accession>A0A1J1IBT4</accession>
<sequence>MLSFLKVGAKANHKAISAHLLTRFASNASYNGPSFEKATKLRQQLITPSAIPYYRNPVLIHKGEKQYLYDHKGTKYLDMFGGIVTVSVGHCHPKVNQALEEQLNTLWHTTSIYMHPKIYEYAERLTSKLPGDLKVVYFVNSGSEANDLATLLLRLYTKNFDIVTLKNAYHGGNMSSMGLTAQSTWHYNLPSIGNGVHHAMNADPYVGLWGGRNCRDSPVQTNRNCDCTQGKCLAEDNYINQLEAEFKYSLPKGKCAGMIVESIQGGGGIVQFPRNYVKRAIEMVHENGGLFVSDEVQTGFGRTGEHYWGFEMHGIVPDVVTMAKGIGNGFPLAAVVTTPEISQVLTEALHFNTFGGNPLACAVGMAVLDVIDEENLQQNSLEVGTYLLKGLENLRDKYEVVGDVRGKGLMIGVELVESKSSKSPLNTASFIDIWESCKDMGVLLGKGGISGNVFRIQPPMCITKEDADLTLNVLEASLKNQLNN</sequence>
<dbReference type="Gene3D" id="3.90.1150.10">
    <property type="entry name" value="Aspartate Aminotransferase, domain 1"/>
    <property type="match status" value="1"/>
</dbReference>
<evidence type="ECO:0000256" key="23">
    <source>
        <dbReference type="ARBA" id="ARBA00043758"/>
    </source>
</evidence>
<dbReference type="PANTHER" id="PTHR45688:SF3">
    <property type="entry name" value="ALANINE--GLYOXYLATE AMINOTRANSFERASE 2, MITOCHONDRIAL"/>
    <property type="match status" value="1"/>
</dbReference>
<evidence type="ECO:0000256" key="31">
    <source>
        <dbReference type="ARBA" id="ARBA00047892"/>
    </source>
</evidence>
<comment type="function">
    <text evidence="38">Multifunctional aminotransferase with a broad substrate specificity. Catalyzes the conversion of glyoxylate to glycine using alanine as the amino donor. Catalyzes metabolism of not L- but the D-isomer of D-beta-aminoisobutyric acid to generate 2-methyl-3-oxopropanoate and alanine. Catalyzes the transfer of the amino group from beta-alanine to pyruvate to yield L-alanine and 3-oxopropanoate. Can metabolize NG-monomethyl-L-arginine (NMMA), asymmetric NG,NG-dimethyl-L-arginine (ADMA) and symmetric NG,N'G-dimethyl-L-arginine (SDMA). ADMA is a potent inhibitor of nitric-oxide (NO) synthase, and this activity provides mechanism through which the kidney regulates blood pressure.</text>
</comment>
<protein>
    <recommendedName>
        <fullName evidence="13">Alanine--glyoxylate aminotransferase 2, mitochondrial</fullName>
        <ecNumber evidence="28">2.6.1.18</ecNumber>
        <ecNumber evidence="12">2.6.1.40</ecNumber>
        <ecNumber evidence="5">2.6.1.44</ecNumber>
    </recommendedName>
    <alternativeName>
        <fullName evidence="14">(R)-3-amino-2-methylpropionate--pyruvate transaminase</fullName>
    </alternativeName>
    <alternativeName>
        <fullName evidence="16">Beta-ALAAT II</fullName>
    </alternativeName>
    <alternativeName>
        <fullName evidence="17">Beta-alanine-pyruvate aminotransferase</fullName>
    </alternativeName>
    <alternativeName>
        <fullName evidence="30">D-3-aminoisobutyrate-pyruvate aminotransferase</fullName>
    </alternativeName>
    <alternativeName>
        <fullName evidence="15">D-AIBAT</fullName>
    </alternativeName>
    <alternativeName>
        <fullName evidence="29">D-beta-aminoisobutyrate-pyruvate aminotransferase</fullName>
    </alternativeName>
</protein>
<comment type="cofactor">
    <cofactor evidence="1">
        <name>pyridoxal 5'-phosphate</name>
        <dbReference type="ChEBI" id="CHEBI:597326"/>
    </cofactor>
</comment>
<comment type="catalytic activity">
    <reaction evidence="24">
        <text>L-ornithine + pyruvate = 5-amino-2-oxopentanoate + L-alanine</text>
        <dbReference type="Rhea" id="RHEA:77327"/>
        <dbReference type="ChEBI" id="CHEBI:15361"/>
        <dbReference type="ChEBI" id="CHEBI:46911"/>
        <dbReference type="ChEBI" id="CHEBI:57972"/>
        <dbReference type="ChEBI" id="CHEBI:58802"/>
    </reaction>
</comment>
<comment type="catalytic activity">
    <reaction evidence="11">
        <text>glyoxylate + L-alanine = glycine + pyruvate</text>
        <dbReference type="Rhea" id="RHEA:24248"/>
        <dbReference type="ChEBI" id="CHEBI:15361"/>
        <dbReference type="ChEBI" id="CHEBI:36655"/>
        <dbReference type="ChEBI" id="CHEBI:57305"/>
        <dbReference type="ChEBI" id="CHEBI:57972"/>
        <dbReference type="EC" id="2.6.1.44"/>
    </reaction>
    <physiologicalReaction direction="left-to-right" evidence="11">
        <dbReference type="Rhea" id="RHEA:24249"/>
    </physiologicalReaction>
</comment>
<evidence type="ECO:0000256" key="1">
    <source>
        <dbReference type="ARBA" id="ARBA00001933"/>
    </source>
</evidence>
<dbReference type="GO" id="GO:0030170">
    <property type="term" value="F:pyridoxal phosphate binding"/>
    <property type="evidence" value="ECO:0007669"/>
    <property type="project" value="InterPro"/>
</dbReference>
<comment type="catalytic activity">
    <reaction evidence="19">
        <text>(2S)-2-aminobutanoate + glyoxylate = 2-oxobutanoate + glycine</text>
        <dbReference type="Rhea" id="RHEA:77339"/>
        <dbReference type="ChEBI" id="CHEBI:16763"/>
        <dbReference type="ChEBI" id="CHEBI:36655"/>
        <dbReference type="ChEBI" id="CHEBI:57305"/>
        <dbReference type="ChEBI" id="CHEBI:74359"/>
    </reaction>
</comment>
<dbReference type="GO" id="GO:0009436">
    <property type="term" value="P:glyoxylate catabolic process"/>
    <property type="evidence" value="ECO:0007669"/>
    <property type="project" value="TreeGrafter"/>
</dbReference>
<dbReference type="GO" id="GO:0008453">
    <property type="term" value="F:alanine-glyoxylate transaminase activity"/>
    <property type="evidence" value="ECO:0007669"/>
    <property type="project" value="UniProtKB-EC"/>
</dbReference>
<name>A0A1J1IBT4_9DIPT</name>
<evidence type="ECO:0000256" key="38">
    <source>
        <dbReference type="ARBA" id="ARBA00058068"/>
    </source>
</evidence>
<reference evidence="40 41" key="1">
    <citation type="submission" date="2015-04" db="EMBL/GenBank/DDBJ databases">
        <authorList>
            <person name="Syromyatnikov M.Y."/>
            <person name="Popov V.N."/>
        </authorList>
    </citation>
    <scope>NUCLEOTIDE SEQUENCE [LARGE SCALE GENOMIC DNA]</scope>
</reference>
<dbReference type="GO" id="GO:0016223">
    <property type="term" value="F:beta-alanine:pyruvate transaminase activity"/>
    <property type="evidence" value="ECO:0007669"/>
    <property type="project" value="UniProtKB-EC"/>
</dbReference>
<dbReference type="FunFam" id="3.40.640.10:FF:000055">
    <property type="entry name" value="Alanine--glyoxylate aminotransferase 2, mitochondrial"/>
    <property type="match status" value="1"/>
</dbReference>
<dbReference type="EC" id="2.6.1.40" evidence="12"/>
<comment type="similarity">
    <text evidence="3 39">Belongs to the class-III pyridoxal-phosphate-dependent aminotransferase family.</text>
</comment>
<evidence type="ECO:0000256" key="39">
    <source>
        <dbReference type="RuleBase" id="RU003560"/>
    </source>
</evidence>
<dbReference type="Proteomes" id="UP000183832">
    <property type="component" value="Unassembled WGS sequence"/>
</dbReference>
<keyword evidence="10" id="KW-0496">Mitochondrion</keyword>
<dbReference type="CDD" id="cd00610">
    <property type="entry name" value="OAT_like"/>
    <property type="match status" value="1"/>
</dbReference>
<dbReference type="GO" id="GO:0019481">
    <property type="term" value="P:L-alanine catabolic process, by transamination"/>
    <property type="evidence" value="ECO:0007669"/>
    <property type="project" value="TreeGrafter"/>
</dbReference>
<comment type="catalytic activity">
    <reaction evidence="26">
        <text>3-oxopropanoate + L-alanine = beta-alanine + pyruvate</text>
        <dbReference type="Rhea" id="RHEA:14077"/>
        <dbReference type="ChEBI" id="CHEBI:15361"/>
        <dbReference type="ChEBI" id="CHEBI:33190"/>
        <dbReference type="ChEBI" id="CHEBI:57966"/>
        <dbReference type="ChEBI" id="CHEBI:57972"/>
        <dbReference type="EC" id="2.6.1.18"/>
    </reaction>
    <physiologicalReaction direction="right-to-left" evidence="26">
        <dbReference type="Rhea" id="RHEA:14079"/>
    </physiologicalReaction>
</comment>
<dbReference type="GO" id="GO:0005739">
    <property type="term" value="C:mitochondrion"/>
    <property type="evidence" value="ECO:0007669"/>
    <property type="project" value="UniProtKB-SubCell"/>
</dbReference>
<dbReference type="GO" id="GO:0047305">
    <property type="term" value="F:(R)-3-amino-2-methylpropionate-pyruvate transaminase activity"/>
    <property type="evidence" value="ECO:0007669"/>
    <property type="project" value="UniProtKB-EC"/>
</dbReference>
<evidence type="ECO:0000256" key="12">
    <source>
        <dbReference type="ARBA" id="ARBA00039130"/>
    </source>
</evidence>
<comment type="catalytic activity">
    <reaction evidence="34">
        <text>N(omega),N(omega)-dimethyl-L-arginine + 2-oxobutanoate = 5-(3,3-dimethylguanidino)-2-oxopentanoate + (2S)-2-aminobutanoate</text>
        <dbReference type="Rhea" id="RHEA:77351"/>
        <dbReference type="ChEBI" id="CHEBI:16763"/>
        <dbReference type="ChEBI" id="CHEBI:58326"/>
        <dbReference type="ChEBI" id="CHEBI:74359"/>
        <dbReference type="ChEBI" id="CHEBI:197301"/>
    </reaction>
</comment>
<comment type="catalytic activity">
    <reaction evidence="22">
        <text>2-oxobutanoate + L-alanine = (2S)-2-aminobutanoate + pyruvate</text>
        <dbReference type="Rhea" id="RHEA:77355"/>
        <dbReference type="ChEBI" id="CHEBI:15361"/>
        <dbReference type="ChEBI" id="CHEBI:16763"/>
        <dbReference type="ChEBI" id="CHEBI:57972"/>
        <dbReference type="ChEBI" id="CHEBI:74359"/>
        <dbReference type="EC" id="2.6.1.44"/>
    </reaction>
</comment>
<evidence type="ECO:0000256" key="17">
    <source>
        <dbReference type="ARBA" id="ARBA00042669"/>
    </source>
</evidence>
<comment type="catalytic activity">
    <reaction evidence="37">
        <text>N(omega),N('omega)-dimethyl-L-arginine + glyoxylate = 5-(3,3'-dimethylguanidino)-2-oxopentanoate + glycine</text>
        <dbReference type="Rhea" id="RHEA:77315"/>
        <dbReference type="ChEBI" id="CHEBI:36655"/>
        <dbReference type="ChEBI" id="CHEBI:57305"/>
        <dbReference type="ChEBI" id="CHEBI:197308"/>
        <dbReference type="ChEBI" id="CHEBI:197310"/>
    </reaction>
</comment>
<evidence type="ECO:0000256" key="8">
    <source>
        <dbReference type="ARBA" id="ARBA00022898"/>
    </source>
</evidence>
<evidence type="ECO:0000256" key="28">
    <source>
        <dbReference type="ARBA" id="ARBA00044055"/>
    </source>
</evidence>
<dbReference type="EMBL" id="CVRI01000047">
    <property type="protein sequence ID" value="CRK97743.1"/>
    <property type="molecule type" value="Genomic_DNA"/>
</dbReference>
<dbReference type="InterPro" id="IPR005814">
    <property type="entry name" value="Aminotrans_3"/>
</dbReference>
<evidence type="ECO:0000256" key="7">
    <source>
        <dbReference type="ARBA" id="ARBA00022679"/>
    </source>
</evidence>
<comment type="catalytic activity">
    <reaction evidence="33">
        <text>2-oxohexanoate + N(omega),N(omega)-dimethyl-L-arginine = L-2-aminohexanoate + 5-(3,3-dimethylguanidino)-2-oxopentanoate</text>
        <dbReference type="Rhea" id="RHEA:77363"/>
        <dbReference type="ChEBI" id="CHEBI:35177"/>
        <dbReference type="ChEBI" id="CHEBI:58326"/>
        <dbReference type="ChEBI" id="CHEBI:58455"/>
        <dbReference type="ChEBI" id="CHEBI:197301"/>
    </reaction>
</comment>
<keyword evidence="41" id="KW-1185">Reference proteome</keyword>
<dbReference type="OrthoDB" id="10261433at2759"/>
<comment type="catalytic activity">
    <reaction evidence="36">
        <text>oxaloacetate + L-alanine = L-aspartate + pyruvate</text>
        <dbReference type="Rhea" id="RHEA:77347"/>
        <dbReference type="ChEBI" id="CHEBI:15361"/>
        <dbReference type="ChEBI" id="CHEBI:16452"/>
        <dbReference type="ChEBI" id="CHEBI:29991"/>
        <dbReference type="ChEBI" id="CHEBI:57972"/>
    </reaction>
</comment>
<dbReference type="PANTHER" id="PTHR45688">
    <property type="match status" value="1"/>
</dbReference>
<evidence type="ECO:0000313" key="41">
    <source>
        <dbReference type="Proteomes" id="UP000183832"/>
    </source>
</evidence>
<organism evidence="40 41">
    <name type="scientific">Clunio marinus</name>
    <dbReference type="NCBI Taxonomy" id="568069"/>
    <lineage>
        <taxon>Eukaryota</taxon>
        <taxon>Metazoa</taxon>
        <taxon>Ecdysozoa</taxon>
        <taxon>Arthropoda</taxon>
        <taxon>Hexapoda</taxon>
        <taxon>Insecta</taxon>
        <taxon>Pterygota</taxon>
        <taxon>Neoptera</taxon>
        <taxon>Endopterygota</taxon>
        <taxon>Diptera</taxon>
        <taxon>Nematocera</taxon>
        <taxon>Chironomoidea</taxon>
        <taxon>Chironomidae</taxon>
        <taxon>Clunio</taxon>
    </lineage>
</organism>
<dbReference type="EC" id="2.6.1.18" evidence="28"/>
<comment type="catalytic activity">
    <reaction evidence="18">
        <text>N(omega),N(omega)-dimethyl-L-arginine + pyruvate = 5-(3,3-dimethylguanidino)-2-oxopentanoate + L-alanine</text>
        <dbReference type="Rhea" id="RHEA:77303"/>
        <dbReference type="ChEBI" id="CHEBI:15361"/>
        <dbReference type="ChEBI" id="CHEBI:57972"/>
        <dbReference type="ChEBI" id="CHEBI:58326"/>
        <dbReference type="ChEBI" id="CHEBI:197301"/>
    </reaction>
</comment>
<comment type="catalytic activity">
    <reaction evidence="20">
        <text>(R)-3-amino-2-methylpropanoate + pyruvate = 2-methyl-3-oxopropanoate + L-alanine</text>
        <dbReference type="Rhea" id="RHEA:18393"/>
        <dbReference type="ChEBI" id="CHEBI:15361"/>
        <dbReference type="ChEBI" id="CHEBI:57700"/>
        <dbReference type="ChEBI" id="CHEBI:57731"/>
        <dbReference type="ChEBI" id="CHEBI:57972"/>
        <dbReference type="EC" id="2.6.1.40"/>
    </reaction>
    <physiologicalReaction direction="left-to-right" evidence="20">
        <dbReference type="Rhea" id="RHEA:18394"/>
    </physiologicalReaction>
</comment>
<evidence type="ECO:0000256" key="20">
    <source>
        <dbReference type="ARBA" id="ARBA00043726"/>
    </source>
</evidence>
<dbReference type="InterPro" id="IPR015422">
    <property type="entry name" value="PyrdxlP-dep_Trfase_small"/>
</dbReference>
<dbReference type="PROSITE" id="PS00600">
    <property type="entry name" value="AA_TRANSFER_CLASS_3"/>
    <property type="match status" value="1"/>
</dbReference>
<evidence type="ECO:0000256" key="37">
    <source>
        <dbReference type="ARBA" id="ARBA00049480"/>
    </source>
</evidence>
<keyword evidence="8 39" id="KW-0663">Pyridoxal phosphate</keyword>
<evidence type="ECO:0000256" key="5">
    <source>
        <dbReference type="ARBA" id="ARBA00013049"/>
    </source>
</evidence>
<dbReference type="EC" id="2.6.1.44" evidence="5"/>
<evidence type="ECO:0000256" key="21">
    <source>
        <dbReference type="ARBA" id="ARBA00043749"/>
    </source>
</evidence>
<evidence type="ECO:0000256" key="4">
    <source>
        <dbReference type="ARBA" id="ARBA00011881"/>
    </source>
</evidence>
<evidence type="ECO:0000313" key="40">
    <source>
        <dbReference type="EMBL" id="CRK97743.1"/>
    </source>
</evidence>
<dbReference type="SUPFAM" id="SSF53383">
    <property type="entry name" value="PLP-dependent transferases"/>
    <property type="match status" value="1"/>
</dbReference>
<evidence type="ECO:0000256" key="30">
    <source>
        <dbReference type="ARBA" id="ARBA00044258"/>
    </source>
</evidence>
<evidence type="ECO:0000256" key="34">
    <source>
        <dbReference type="ARBA" id="ARBA00048560"/>
    </source>
</evidence>
<evidence type="ECO:0000256" key="2">
    <source>
        <dbReference type="ARBA" id="ARBA00004173"/>
    </source>
</evidence>
<keyword evidence="6" id="KW-0032">Aminotransferase</keyword>
<comment type="catalytic activity">
    <reaction evidence="35">
        <text>N(omega)-methyl-L-arginine + glyoxylate = 5-(3-methylguanidino)-2-oxopentanoate + glycine</text>
        <dbReference type="Rhea" id="RHEA:77323"/>
        <dbReference type="ChEBI" id="CHEBI:36655"/>
        <dbReference type="ChEBI" id="CHEBI:57305"/>
        <dbReference type="ChEBI" id="CHEBI:114953"/>
        <dbReference type="ChEBI" id="CHEBI:197314"/>
    </reaction>
</comment>
<comment type="catalytic activity">
    <reaction evidence="23">
        <text>N(omega)-methyl-L-arginine + pyruvate = 5-(3-methylguanidino)-2-oxopentanoate + L-alanine</text>
        <dbReference type="Rhea" id="RHEA:77319"/>
        <dbReference type="ChEBI" id="CHEBI:15361"/>
        <dbReference type="ChEBI" id="CHEBI:57972"/>
        <dbReference type="ChEBI" id="CHEBI:114953"/>
        <dbReference type="ChEBI" id="CHEBI:197314"/>
    </reaction>
</comment>
<evidence type="ECO:0000256" key="22">
    <source>
        <dbReference type="ARBA" id="ARBA00043751"/>
    </source>
</evidence>
<comment type="catalytic activity">
    <reaction evidence="27">
        <text>2-oxopentanoate + N(omega),N(omega)-dimethyl-L-arginine = 5-(3,3-dimethylguanidino)-2-oxopentanoate + L-2-aminopentanoate</text>
        <dbReference type="Rhea" id="RHEA:77359"/>
        <dbReference type="ChEBI" id="CHEBI:28644"/>
        <dbReference type="ChEBI" id="CHEBI:58326"/>
        <dbReference type="ChEBI" id="CHEBI:58441"/>
        <dbReference type="ChEBI" id="CHEBI:197301"/>
    </reaction>
</comment>
<proteinExistence type="inferred from homology"/>
<evidence type="ECO:0000256" key="13">
    <source>
        <dbReference type="ARBA" id="ARBA00039862"/>
    </source>
</evidence>
<evidence type="ECO:0000256" key="27">
    <source>
        <dbReference type="ARBA" id="ARBA00043826"/>
    </source>
</evidence>
<evidence type="ECO:0000256" key="15">
    <source>
        <dbReference type="ARBA" id="ARBA00041845"/>
    </source>
</evidence>
<evidence type="ECO:0000256" key="25">
    <source>
        <dbReference type="ARBA" id="ARBA00043798"/>
    </source>
</evidence>
<dbReference type="InterPro" id="IPR015421">
    <property type="entry name" value="PyrdxlP-dep_Trfase_major"/>
</dbReference>